<accession>A0ABW1LIB9</accession>
<feature type="compositionally biased region" description="Low complexity" evidence="1">
    <location>
        <begin position="16"/>
        <end position="28"/>
    </location>
</feature>
<dbReference type="Proteomes" id="UP001596135">
    <property type="component" value="Unassembled WGS sequence"/>
</dbReference>
<feature type="compositionally biased region" description="Basic and acidic residues" evidence="1">
    <location>
        <begin position="1"/>
        <end position="15"/>
    </location>
</feature>
<evidence type="ECO:0000256" key="1">
    <source>
        <dbReference type="SAM" id="MobiDB-lite"/>
    </source>
</evidence>
<proteinExistence type="predicted"/>
<sequence>MSKTDELRAMREAKYARAAAARGGQPQARPRPVPVAPEAPKRAAKADPTEAAAPETDGLCGHRSMNGRTCTREAGHAAKSHRYS</sequence>
<dbReference type="RefSeq" id="WP_379153972.1">
    <property type="nucleotide sequence ID" value="NZ_JBHSRJ010000004.1"/>
</dbReference>
<name>A0ABW1LIB9_9ACTN</name>
<feature type="region of interest" description="Disordered" evidence="1">
    <location>
        <begin position="1"/>
        <end position="84"/>
    </location>
</feature>
<comment type="caution">
    <text evidence="2">The sequence shown here is derived from an EMBL/GenBank/DDBJ whole genome shotgun (WGS) entry which is preliminary data.</text>
</comment>
<dbReference type="EMBL" id="JBHSRJ010000004">
    <property type="protein sequence ID" value="MFC6043696.1"/>
    <property type="molecule type" value="Genomic_DNA"/>
</dbReference>
<organism evidence="2 3">
    <name type="scientific">Nocardioides hankookensis</name>
    <dbReference type="NCBI Taxonomy" id="443157"/>
    <lineage>
        <taxon>Bacteria</taxon>
        <taxon>Bacillati</taxon>
        <taxon>Actinomycetota</taxon>
        <taxon>Actinomycetes</taxon>
        <taxon>Propionibacteriales</taxon>
        <taxon>Nocardioidaceae</taxon>
        <taxon>Nocardioides</taxon>
    </lineage>
</organism>
<evidence type="ECO:0000313" key="2">
    <source>
        <dbReference type="EMBL" id="MFC6043696.1"/>
    </source>
</evidence>
<evidence type="ECO:0000313" key="3">
    <source>
        <dbReference type="Proteomes" id="UP001596135"/>
    </source>
</evidence>
<keyword evidence="3" id="KW-1185">Reference proteome</keyword>
<gene>
    <name evidence="2" type="ORF">ACFPYL_11450</name>
</gene>
<protein>
    <submittedName>
        <fullName evidence="2">Uncharacterized protein</fullName>
    </submittedName>
</protein>
<reference evidence="3" key="1">
    <citation type="journal article" date="2019" name="Int. J. Syst. Evol. Microbiol.">
        <title>The Global Catalogue of Microorganisms (GCM) 10K type strain sequencing project: providing services to taxonomists for standard genome sequencing and annotation.</title>
        <authorList>
            <consortium name="The Broad Institute Genomics Platform"/>
            <consortium name="The Broad Institute Genome Sequencing Center for Infectious Disease"/>
            <person name="Wu L."/>
            <person name="Ma J."/>
        </authorList>
    </citation>
    <scope>NUCLEOTIDE SEQUENCE [LARGE SCALE GENOMIC DNA]</scope>
    <source>
        <strain evidence="3">CCUG 54522</strain>
    </source>
</reference>
<feature type="compositionally biased region" description="Basic and acidic residues" evidence="1">
    <location>
        <begin position="39"/>
        <end position="48"/>
    </location>
</feature>